<dbReference type="AlphaFoldDB" id="A0A2M4C9V0"/>
<keyword evidence="1" id="KW-0732">Signal</keyword>
<dbReference type="EMBL" id="GGFJ01012597">
    <property type="protein sequence ID" value="MBW61738.1"/>
    <property type="molecule type" value="Transcribed_RNA"/>
</dbReference>
<proteinExistence type="predicted"/>
<accession>A0A2M4C9V0</accession>
<feature type="signal peptide" evidence="1">
    <location>
        <begin position="1"/>
        <end position="17"/>
    </location>
</feature>
<reference evidence="2" key="1">
    <citation type="submission" date="2018-01" db="EMBL/GenBank/DDBJ databases">
        <title>An insight into the sialome of Amazonian anophelines.</title>
        <authorList>
            <person name="Ribeiro J.M."/>
            <person name="Scarpassa V."/>
            <person name="Calvo E."/>
        </authorList>
    </citation>
    <scope>NUCLEOTIDE SEQUENCE</scope>
    <source>
        <tissue evidence="2">Salivary glands</tissue>
    </source>
</reference>
<organism evidence="2">
    <name type="scientific">Anopheles marajoara</name>
    <dbReference type="NCBI Taxonomy" id="58244"/>
    <lineage>
        <taxon>Eukaryota</taxon>
        <taxon>Metazoa</taxon>
        <taxon>Ecdysozoa</taxon>
        <taxon>Arthropoda</taxon>
        <taxon>Hexapoda</taxon>
        <taxon>Insecta</taxon>
        <taxon>Pterygota</taxon>
        <taxon>Neoptera</taxon>
        <taxon>Endopterygota</taxon>
        <taxon>Diptera</taxon>
        <taxon>Nematocera</taxon>
        <taxon>Culicoidea</taxon>
        <taxon>Culicidae</taxon>
        <taxon>Anophelinae</taxon>
        <taxon>Anopheles</taxon>
    </lineage>
</organism>
<sequence>MLLITISAFVSWPIVLMVNSDIPGPCISCNATTAFFGVSHFRRRRICRALRSFSVFLRSPAVAGFLQNTIFLNLFPTPSAWQSRDELLSPALIVSTVSIF</sequence>
<evidence type="ECO:0000313" key="2">
    <source>
        <dbReference type="EMBL" id="MBW61738.1"/>
    </source>
</evidence>
<protein>
    <submittedName>
        <fullName evidence="2">Putative secreted protein</fullName>
    </submittedName>
</protein>
<feature type="chain" id="PRO_5014882599" evidence="1">
    <location>
        <begin position="18"/>
        <end position="100"/>
    </location>
</feature>
<name>A0A2M4C9V0_9DIPT</name>
<evidence type="ECO:0000256" key="1">
    <source>
        <dbReference type="SAM" id="SignalP"/>
    </source>
</evidence>